<dbReference type="AlphaFoldDB" id="A0A0L8FZG9"/>
<organism evidence="1">
    <name type="scientific">Octopus bimaculoides</name>
    <name type="common">California two-spotted octopus</name>
    <dbReference type="NCBI Taxonomy" id="37653"/>
    <lineage>
        <taxon>Eukaryota</taxon>
        <taxon>Metazoa</taxon>
        <taxon>Spiralia</taxon>
        <taxon>Lophotrochozoa</taxon>
        <taxon>Mollusca</taxon>
        <taxon>Cephalopoda</taxon>
        <taxon>Coleoidea</taxon>
        <taxon>Octopodiformes</taxon>
        <taxon>Octopoda</taxon>
        <taxon>Incirrata</taxon>
        <taxon>Octopodidae</taxon>
        <taxon>Octopus</taxon>
    </lineage>
</organism>
<reference evidence="1" key="1">
    <citation type="submission" date="2015-07" db="EMBL/GenBank/DDBJ databases">
        <title>MeaNS - Measles Nucleotide Surveillance Program.</title>
        <authorList>
            <person name="Tran T."/>
            <person name="Druce J."/>
        </authorList>
    </citation>
    <scope>NUCLEOTIDE SEQUENCE</scope>
    <source>
        <strain evidence="1">UCB-OBI-ISO-001</strain>
        <tissue evidence="1">Gonad</tissue>
    </source>
</reference>
<gene>
    <name evidence="1" type="ORF">OCBIM_22003469mg</name>
</gene>
<dbReference type="EMBL" id="KQ425015">
    <property type="protein sequence ID" value="KOF70122.1"/>
    <property type="molecule type" value="Genomic_DNA"/>
</dbReference>
<accession>A0A0L8FZG9</accession>
<evidence type="ECO:0000313" key="1">
    <source>
        <dbReference type="EMBL" id="KOF70122.1"/>
    </source>
</evidence>
<protein>
    <submittedName>
        <fullName evidence="1">Uncharacterized protein</fullName>
    </submittedName>
</protein>
<name>A0A0L8FZG9_OCTBM</name>
<sequence length="51" mass="6362">MKVVSLKFKKNYIKTLFYLKKKTYFLHFSNTRYQKINPFVRNYLGQPCLYF</sequence>
<proteinExistence type="predicted"/>